<sequence length="270" mass="30764">SLAMFYFYTDILKSTKSEKYYFVSHLSIENNNLMKRIQCFLLHLVGILLPAFIATATKSPDLSKAGVGCFSHTRWNQAIEARMCTKVTDITPEKCYYCCIKASRRLFGLHNGVDCYCGNAVLTVTQRLSDRRCLKMQCKMLKSATCGGRYSMEVFAVGLVLNDDHFKSEAWLKQTPKVANSVYLGCYHYSYNFPLSKTVQHSTVKMTGKLCYDYCVKQGFKYFGLTKSRFCYCDKMMVNCMACDQCRVACEGNREETCGGKTCMDVFEIL</sequence>
<feature type="domain" description="WSC" evidence="3">
    <location>
        <begin position="180"/>
        <end position="270"/>
    </location>
</feature>
<dbReference type="SMART" id="SM00321">
    <property type="entry name" value="WSC"/>
    <property type="match status" value="2"/>
</dbReference>
<evidence type="ECO:0000256" key="2">
    <source>
        <dbReference type="SAM" id="Phobius"/>
    </source>
</evidence>
<dbReference type="Pfam" id="PF01822">
    <property type="entry name" value="WSC"/>
    <property type="match status" value="2"/>
</dbReference>
<keyword evidence="2" id="KW-1133">Transmembrane helix</keyword>
<dbReference type="Proteomes" id="UP000215902">
    <property type="component" value="Unassembled WGS sequence"/>
</dbReference>
<dbReference type="STRING" id="282301.A0A267ED72"/>
<keyword evidence="5" id="KW-1185">Reference proteome</keyword>
<dbReference type="InterPro" id="IPR002889">
    <property type="entry name" value="WSC_carb-bd"/>
</dbReference>
<protein>
    <recommendedName>
        <fullName evidence="3">WSC domain-containing protein</fullName>
    </recommendedName>
</protein>
<name>A0A267ED72_9PLAT</name>
<dbReference type="OrthoDB" id="6160938at2759"/>
<accession>A0A267ED72</accession>
<dbReference type="PROSITE" id="PS51212">
    <property type="entry name" value="WSC"/>
    <property type="match status" value="2"/>
</dbReference>
<keyword evidence="2" id="KW-0812">Transmembrane</keyword>
<gene>
    <name evidence="4" type="ORF">BOX15_Mlig015978g1</name>
</gene>
<keyword evidence="1" id="KW-0677">Repeat</keyword>
<keyword evidence="2" id="KW-0472">Membrane</keyword>
<proteinExistence type="predicted"/>
<dbReference type="InterPro" id="IPR051589">
    <property type="entry name" value="Sialate-O-sulfotransferase"/>
</dbReference>
<evidence type="ECO:0000256" key="1">
    <source>
        <dbReference type="ARBA" id="ARBA00022737"/>
    </source>
</evidence>
<dbReference type="EMBL" id="NIVC01002255">
    <property type="protein sequence ID" value="PAA59535.1"/>
    <property type="molecule type" value="Genomic_DNA"/>
</dbReference>
<evidence type="ECO:0000313" key="5">
    <source>
        <dbReference type="Proteomes" id="UP000215902"/>
    </source>
</evidence>
<organism evidence="4 5">
    <name type="scientific">Macrostomum lignano</name>
    <dbReference type="NCBI Taxonomy" id="282301"/>
    <lineage>
        <taxon>Eukaryota</taxon>
        <taxon>Metazoa</taxon>
        <taxon>Spiralia</taxon>
        <taxon>Lophotrochozoa</taxon>
        <taxon>Platyhelminthes</taxon>
        <taxon>Rhabditophora</taxon>
        <taxon>Macrostomorpha</taxon>
        <taxon>Macrostomida</taxon>
        <taxon>Macrostomidae</taxon>
        <taxon>Macrostomum</taxon>
    </lineage>
</organism>
<evidence type="ECO:0000313" key="4">
    <source>
        <dbReference type="EMBL" id="PAA59535.1"/>
    </source>
</evidence>
<dbReference type="PANTHER" id="PTHR45964">
    <property type="entry name" value="WSCD FAMILY MEMBER CG9164"/>
    <property type="match status" value="1"/>
</dbReference>
<feature type="transmembrane region" description="Helical" evidence="2">
    <location>
        <begin position="39"/>
        <end position="57"/>
    </location>
</feature>
<reference evidence="4 5" key="1">
    <citation type="submission" date="2017-06" db="EMBL/GenBank/DDBJ databases">
        <title>A platform for efficient transgenesis in Macrostomum lignano, a flatworm model organism for stem cell research.</title>
        <authorList>
            <person name="Berezikov E."/>
        </authorList>
    </citation>
    <scope>NUCLEOTIDE SEQUENCE [LARGE SCALE GENOMIC DNA]</scope>
    <source>
        <strain evidence="4">DV1</strain>
        <tissue evidence="4">Whole organism</tissue>
    </source>
</reference>
<dbReference type="AlphaFoldDB" id="A0A267ED72"/>
<dbReference type="PANTHER" id="PTHR45964:SF9">
    <property type="entry name" value="SULFOTRANSFERASE"/>
    <property type="match status" value="1"/>
</dbReference>
<evidence type="ECO:0000259" key="3">
    <source>
        <dbReference type="PROSITE" id="PS51212"/>
    </source>
</evidence>
<feature type="non-terminal residue" evidence="4">
    <location>
        <position position="1"/>
    </location>
</feature>
<comment type="caution">
    <text evidence="4">The sequence shown here is derived from an EMBL/GenBank/DDBJ whole genome shotgun (WGS) entry which is preliminary data.</text>
</comment>
<feature type="domain" description="WSC" evidence="3">
    <location>
        <begin position="63"/>
        <end position="158"/>
    </location>
</feature>